<dbReference type="STRING" id="1043004.A0A074WAT3"/>
<accession>A0A074WAT3</accession>
<dbReference type="PRINTS" id="PR00927">
    <property type="entry name" value="ADPTRNSLCASE"/>
</dbReference>
<sequence length="290" mass="31989">MPGPVIAFLISSIPHIIVKTGAAPLERIKLLIQNQDELLRFGRLTKPYAGIYECLKRIITEEGIASLWRGNTAGIIRYFPAQALDYAFRDTYRSMFAFEKGRDGYWLWMAGNIASGAAAGATRLLFLYPLDYVRVRLANDIKDATSSERQYNGLMDVVEKTIASDGIAGLYRGFLPSVIGIILYRGLWLGIMDIIKPLVLTGALEGNFLASFLFSWTVATIVSLATYPLDTIRSRLMIRSGEAIKDDSFIDASGQILATGGLKSLWKGADADVLRSVGSLAQFFIFGYAF</sequence>
<comment type="subcellular location">
    <subcellularLocation>
        <location evidence="16">Membrane</location>
        <topology evidence="16">Multi-pass membrane protein</topology>
    </subcellularLocation>
    <subcellularLocation>
        <location evidence="1">Mitochondrion inner membrane</location>
        <topology evidence="1">Multi-pass membrane protein</topology>
    </subcellularLocation>
</comment>
<evidence type="ECO:0000256" key="7">
    <source>
        <dbReference type="ARBA" id="ARBA00022737"/>
    </source>
</evidence>
<protein>
    <recommendedName>
        <fullName evidence="16">ADP/ATP translocase</fullName>
    </recommendedName>
    <alternativeName>
        <fullName evidence="16">ADP,ATP carrier protein</fullName>
    </alternativeName>
</protein>
<dbReference type="Pfam" id="PF00153">
    <property type="entry name" value="Mito_carr"/>
    <property type="match status" value="3"/>
</dbReference>
<evidence type="ECO:0000256" key="13">
    <source>
        <dbReference type="ARBA" id="ARBA00045250"/>
    </source>
</evidence>
<organism evidence="17 18">
    <name type="scientific">Aureobasidium namibiae CBS 147.97</name>
    <dbReference type="NCBI Taxonomy" id="1043004"/>
    <lineage>
        <taxon>Eukaryota</taxon>
        <taxon>Fungi</taxon>
        <taxon>Dikarya</taxon>
        <taxon>Ascomycota</taxon>
        <taxon>Pezizomycotina</taxon>
        <taxon>Dothideomycetes</taxon>
        <taxon>Dothideomycetidae</taxon>
        <taxon>Dothideales</taxon>
        <taxon>Saccotheciaceae</taxon>
        <taxon>Aureobasidium</taxon>
    </lineage>
</organism>
<keyword evidence="6 14" id="KW-0812">Transmembrane</keyword>
<comment type="similarity">
    <text evidence="2 15">Belongs to the mitochondrial carrier (TC 2.A.29) family.</text>
</comment>
<comment type="subunit">
    <text evidence="3 16">Monomer.</text>
</comment>
<evidence type="ECO:0000256" key="5">
    <source>
        <dbReference type="ARBA" id="ARBA00022449"/>
    </source>
</evidence>
<dbReference type="Gene3D" id="1.50.40.10">
    <property type="entry name" value="Mitochondrial carrier domain"/>
    <property type="match status" value="1"/>
</dbReference>
<keyword evidence="7" id="KW-0677">Repeat</keyword>
<evidence type="ECO:0000256" key="9">
    <source>
        <dbReference type="ARBA" id="ARBA00022989"/>
    </source>
</evidence>
<dbReference type="PROSITE" id="PS50920">
    <property type="entry name" value="SOLCAR"/>
    <property type="match status" value="3"/>
</dbReference>
<evidence type="ECO:0000256" key="1">
    <source>
        <dbReference type="ARBA" id="ARBA00004448"/>
    </source>
</evidence>
<keyword evidence="9 16" id="KW-1133">Transmembrane helix</keyword>
<keyword evidence="8" id="KW-0999">Mitochondrion inner membrane</keyword>
<keyword evidence="10" id="KW-0496">Mitochondrion</keyword>
<evidence type="ECO:0000256" key="4">
    <source>
        <dbReference type="ARBA" id="ARBA00022448"/>
    </source>
</evidence>
<evidence type="ECO:0000256" key="14">
    <source>
        <dbReference type="PROSITE-ProRule" id="PRU00282"/>
    </source>
</evidence>
<evidence type="ECO:0000256" key="11">
    <source>
        <dbReference type="ARBA" id="ARBA00023136"/>
    </source>
</evidence>
<dbReference type="PANTHER" id="PTHR45635:SF14">
    <property type="entry name" value="ADP_ATP TRANSLOCASE"/>
    <property type="match status" value="1"/>
</dbReference>
<dbReference type="PRINTS" id="PR00926">
    <property type="entry name" value="MITOCARRIER"/>
</dbReference>
<feature type="repeat" description="Solcar" evidence="14">
    <location>
        <begin position="107"/>
        <end position="198"/>
    </location>
</feature>
<feature type="repeat" description="Solcar" evidence="14">
    <location>
        <begin position="206"/>
        <end position="290"/>
    </location>
</feature>
<feature type="repeat" description="Solcar" evidence="14">
    <location>
        <begin position="2"/>
        <end position="95"/>
    </location>
</feature>
<dbReference type="GO" id="GO:0140021">
    <property type="term" value="P:mitochondrial ADP transmembrane transport"/>
    <property type="evidence" value="ECO:0007669"/>
    <property type="project" value="InterPro"/>
</dbReference>
<dbReference type="InterPro" id="IPR002113">
    <property type="entry name" value="ADT_euk_type"/>
</dbReference>
<dbReference type="GO" id="GO:1990544">
    <property type="term" value="P:mitochondrial ATP transmembrane transport"/>
    <property type="evidence" value="ECO:0007669"/>
    <property type="project" value="InterPro"/>
</dbReference>
<gene>
    <name evidence="17" type="ORF">M436DRAFT_76773</name>
</gene>
<dbReference type="PANTHER" id="PTHR45635">
    <property type="entry name" value="ADP,ATP CARRIER PROTEIN 1-RELATED-RELATED"/>
    <property type="match status" value="1"/>
</dbReference>
<feature type="transmembrane region" description="Helical" evidence="16">
    <location>
        <begin position="208"/>
        <end position="229"/>
    </location>
</feature>
<dbReference type="InterPro" id="IPR018108">
    <property type="entry name" value="MCP_transmembrane"/>
</dbReference>
<dbReference type="GO" id="GO:0005471">
    <property type="term" value="F:ATP:ADP antiporter activity"/>
    <property type="evidence" value="ECO:0007669"/>
    <property type="project" value="UniProtKB-UniRule"/>
</dbReference>
<comment type="catalytic activity">
    <reaction evidence="12">
        <text>ADP(in) + ATP(out) = ADP(out) + ATP(in)</text>
        <dbReference type="Rhea" id="RHEA:34999"/>
        <dbReference type="ChEBI" id="CHEBI:30616"/>
        <dbReference type="ChEBI" id="CHEBI:456216"/>
    </reaction>
    <physiologicalReaction direction="left-to-right" evidence="12">
        <dbReference type="Rhea" id="RHEA:35000"/>
    </physiologicalReaction>
</comment>
<dbReference type="InterPro" id="IPR002067">
    <property type="entry name" value="MCP"/>
</dbReference>
<reference evidence="17 18" key="1">
    <citation type="journal article" date="2014" name="BMC Genomics">
        <title>Genome sequencing of four Aureobasidium pullulans varieties: biotechnological potential, stress tolerance, and description of new species.</title>
        <authorList>
            <person name="Gostin Ar C."/>
            <person name="Ohm R.A."/>
            <person name="Kogej T."/>
            <person name="Sonjak S."/>
            <person name="Turk M."/>
            <person name="Zajc J."/>
            <person name="Zalar P."/>
            <person name="Grube M."/>
            <person name="Sun H."/>
            <person name="Han J."/>
            <person name="Sharma A."/>
            <person name="Chiniquy J."/>
            <person name="Ngan C.Y."/>
            <person name="Lipzen A."/>
            <person name="Barry K."/>
            <person name="Grigoriev I.V."/>
            <person name="Gunde-Cimerman N."/>
        </authorList>
    </citation>
    <scope>NUCLEOTIDE SEQUENCE [LARGE SCALE GENOMIC DNA]</scope>
    <source>
        <strain evidence="17 18">CBS 147.97</strain>
    </source>
</reference>
<comment type="function">
    <text evidence="13">ADP:ATP antiporter that mediates import of ADP into the mitochondrial matrix for ATP synthesis, and export of ATP out to fuel the cell. Cycles between the cytoplasmic-open state (c-state) and the matrix-open state (m-state): operates by the alternating access mechanism with a single substrate-binding site intermittently exposed to either the cytosolic (c-state) or matrix (m-state) side of the inner mitochondrial membrane.</text>
</comment>
<dbReference type="AlphaFoldDB" id="A0A074WAT3"/>
<evidence type="ECO:0000256" key="8">
    <source>
        <dbReference type="ARBA" id="ARBA00022792"/>
    </source>
</evidence>
<dbReference type="SUPFAM" id="SSF103506">
    <property type="entry name" value="Mitochondrial carrier"/>
    <property type="match status" value="1"/>
</dbReference>
<feature type="transmembrane region" description="Helical" evidence="16">
    <location>
        <begin position="169"/>
        <end position="188"/>
    </location>
</feature>
<feature type="transmembrane region" description="Helical" evidence="16">
    <location>
        <begin position="105"/>
        <end position="126"/>
    </location>
</feature>
<evidence type="ECO:0000256" key="10">
    <source>
        <dbReference type="ARBA" id="ARBA00023128"/>
    </source>
</evidence>
<evidence type="ECO:0000313" key="18">
    <source>
        <dbReference type="Proteomes" id="UP000027730"/>
    </source>
</evidence>
<evidence type="ECO:0000313" key="17">
    <source>
        <dbReference type="EMBL" id="KEQ68674.1"/>
    </source>
</evidence>
<keyword evidence="11 14" id="KW-0472">Membrane</keyword>
<dbReference type="InterPro" id="IPR023395">
    <property type="entry name" value="MCP_dom_sf"/>
</dbReference>
<proteinExistence type="inferred from homology"/>
<evidence type="ECO:0000256" key="3">
    <source>
        <dbReference type="ARBA" id="ARBA00011245"/>
    </source>
</evidence>
<keyword evidence="18" id="KW-1185">Reference proteome</keyword>
<keyword evidence="4 15" id="KW-0813">Transport</keyword>
<evidence type="ECO:0000256" key="15">
    <source>
        <dbReference type="RuleBase" id="RU000488"/>
    </source>
</evidence>
<keyword evidence="5" id="KW-0050">Antiport</keyword>
<dbReference type="Proteomes" id="UP000027730">
    <property type="component" value="Unassembled WGS sequence"/>
</dbReference>
<evidence type="ECO:0000256" key="12">
    <source>
        <dbReference type="ARBA" id="ARBA00024143"/>
    </source>
</evidence>
<dbReference type="GO" id="GO:0005743">
    <property type="term" value="C:mitochondrial inner membrane"/>
    <property type="evidence" value="ECO:0007669"/>
    <property type="project" value="UniProtKB-SubCell"/>
</dbReference>
<comment type="function">
    <text evidence="16">Catalyzes the exchange of ADP and ATP across the membrane.</text>
</comment>
<comment type="caution">
    <text evidence="16">Lacks conserved residue(s) required for the propagation of feature annotation.</text>
</comment>
<evidence type="ECO:0000256" key="6">
    <source>
        <dbReference type="ARBA" id="ARBA00022692"/>
    </source>
</evidence>
<name>A0A074WAT3_9PEZI</name>
<evidence type="ECO:0000256" key="16">
    <source>
        <dbReference type="RuleBase" id="RU368008"/>
    </source>
</evidence>
<dbReference type="HOGENOM" id="CLU_015166_12_0_1"/>
<evidence type="ECO:0000256" key="2">
    <source>
        <dbReference type="ARBA" id="ARBA00006375"/>
    </source>
</evidence>
<dbReference type="EMBL" id="KL584727">
    <property type="protein sequence ID" value="KEQ68674.1"/>
    <property type="molecule type" value="Genomic_DNA"/>
</dbReference>
<dbReference type="GeneID" id="25415907"/>
<dbReference type="OrthoDB" id="270584at2759"/>
<dbReference type="RefSeq" id="XP_013422872.1">
    <property type="nucleotide sequence ID" value="XM_013567418.1"/>
</dbReference>